<keyword evidence="3 6" id="KW-0418">Kinase</keyword>
<evidence type="ECO:0000256" key="1">
    <source>
        <dbReference type="ARBA" id="ARBA00009156"/>
    </source>
</evidence>
<dbReference type="InterPro" id="IPR000577">
    <property type="entry name" value="Carb_kinase_FGGY"/>
</dbReference>
<dbReference type="InterPro" id="IPR006003">
    <property type="entry name" value="FGGY_RbtK-like"/>
</dbReference>
<comment type="caution">
    <text evidence="6">The sequence shown here is derived from an EMBL/GenBank/DDBJ whole genome shotgun (WGS) entry which is preliminary data.</text>
</comment>
<gene>
    <name evidence="6" type="ORF">BSZ18_08655</name>
</gene>
<dbReference type="PANTHER" id="PTHR43435">
    <property type="entry name" value="RIBULOKINASE"/>
    <property type="match status" value="1"/>
</dbReference>
<evidence type="ECO:0000256" key="2">
    <source>
        <dbReference type="ARBA" id="ARBA00022679"/>
    </source>
</evidence>
<dbReference type="NCBIfam" id="TIGR01315">
    <property type="entry name" value="5C_CHO_kinase"/>
    <property type="match status" value="1"/>
</dbReference>
<dbReference type="PIRSF" id="PIRSF000538">
    <property type="entry name" value="GlpK"/>
    <property type="match status" value="1"/>
</dbReference>
<dbReference type="Gene3D" id="3.30.420.40">
    <property type="match status" value="1"/>
</dbReference>
<dbReference type="Pfam" id="PF00370">
    <property type="entry name" value="FGGY_N"/>
    <property type="match status" value="1"/>
</dbReference>
<dbReference type="InterPro" id="IPR018485">
    <property type="entry name" value="FGGY_C"/>
</dbReference>
<dbReference type="OrthoDB" id="9805576at2"/>
<feature type="domain" description="Carbohydrate kinase FGGY C-terminal" evidence="5">
    <location>
        <begin position="282"/>
        <end position="489"/>
    </location>
</feature>
<dbReference type="InterPro" id="IPR043129">
    <property type="entry name" value="ATPase_NBD"/>
</dbReference>
<dbReference type="AlphaFoldDB" id="A0A1X3HB85"/>
<dbReference type="CDD" id="cd07782">
    <property type="entry name" value="ASKHA_NBD_FGGY_D-RBK"/>
    <property type="match status" value="1"/>
</dbReference>
<reference evidence="6 7" key="1">
    <citation type="submission" date="2017-03" db="EMBL/GenBank/DDBJ databases">
        <title>Whole genome sequences of fourteen strains of Bradyrhizobium canariense and one strain of Bradyrhizobium japonicum isolated from Lupinus (Papilionoideae: Genisteae) species in Algeria.</title>
        <authorList>
            <person name="Crovadore J."/>
            <person name="Chekireb D."/>
            <person name="Brachmann A."/>
            <person name="Chablais R."/>
            <person name="Cochard B."/>
            <person name="Lefort F."/>
        </authorList>
    </citation>
    <scope>NUCLEOTIDE SEQUENCE [LARGE SCALE GENOMIC DNA]</scope>
    <source>
        <strain evidence="6 7">UBMA195</strain>
    </source>
</reference>
<evidence type="ECO:0000256" key="3">
    <source>
        <dbReference type="ARBA" id="ARBA00022777"/>
    </source>
</evidence>
<dbReference type="GO" id="GO:0019150">
    <property type="term" value="F:D-ribulokinase activity"/>
    <property type="evidence" value="ECO:0007669"/>
    <property type="project" value="TreeGrafter"/>
</dbReference>
<accession>A0A1X3HB85</accession>
<dbReference type="Proteomes" id="UP000193553">
    <property type="component" value="Unassembled WGS sequence"/>
</dbReference>
<evidence type="ECO:0000259" key="5">
    <source>
        <dbReference type="Pfam" id="PF02782"/>
    </source>
</evidence>
<comment type="similarity">
    <text evidence="1">Belongs to the FGGY kinase family.</text>
</comment>
<dbReference type="PANTHER" id="PTHR43435:SF4">
    <property type="entry name" value="FGGY CARBOHYDRATE KINASE DOMAIN-CONTAINING PROTEIN"/>
    <property type="match status" value="1"/>
</dbReference>
<organism evidence="6 7">
    <name type="scientific">Bradyrhizobium canariense</name>
    <dbReference type="NCBI Taxonomy" id="255045"/>
    <lineage>
        <taxon>Bacteria</taxon>
        <taxon>Pseudomonadati</taxon>
        <taxon>Pseudomonadota</taxon>
        <taxon>Alphaproteobacteria</taxon>
        <taxon>Hyphomicrobiales</taxon>
        <taxon>Nitrobacteraceae</taxon>
        <taxon>Bradyrhizobium</taxon>
    </lineage>
</organism>
<feature type="domain" description="Carbohydrate kinase FGGY N-terminal" evidence="4">
    <location>
        <begin position="10"/>
        <end position="267"/>
    </location>
</feature>
<protein>
    <submittedName>
        <fullName evidence="6">Ribulokinase</fullName>
    </submittedName>
</protein>
<dbReference type="RefSeq" id="WP_085362436.1">
    <property type="nucleotide sequence ID" value="NZ_NAFD01000167.1"/>
</dbReference>
<evidence type="ECO:0000313" key="7">
    <source>
        <dbReference type="Proteomes" id="UP000193553"/>
    </source>
</evidence>
<dbReference type="FunFam" id="3.30.420.40:FF:000101">
    <property type="entry name" value="FGGY carbohydrate kinase domain-containing protein"/>
    <property type="match status" value="1"/>
</dbReference>
<sequence length="541" mass="56744">MNKQPDNRHFLGIDVGTGSARAGLFDRSGRLLASDSAPVALWREAGDVVEQSSEDIWRAVCRSVRSAVVQAGIAADSIAGIGFDATCSLVVLGEAGVPLPVGPSGDPARNVVVWMDHRAADQARRINQSGEKVLDYVGGTISPEMETPKLLWLAENMPETFSHAWQFMDLTDFLTWRATGSLSRSICTVTCKWTYLGHEDRWDDQFFRRIGLGVLPDEQFRRIGTEIVPVGTRLAAGLTAKAAADLGLATGTPVAAGLIDAHAGGVGTVGARGAAGTVLTRMAYVFGTSACTMSTTPDPSFVPGVWGPYFSAMVPGLWLNEGGQSAAGAAIEHLLQMHPNSAQATQAAGQKQQTLADWLASEIESRGGAEMLPDLVGQLHVVPEFLGNRAPFADPGARALIAGLDMRSDLESLLALYLAGLCGLGCGARQIVRAQQDKGIAVDTIVVSGGAAKSRLVRQVLADMTGLTVAAPASPEAVLLGSAMLGSVASGDHSDLSEAMQAMSVLGDIHQPQAALAGWVDQRMGAFEALQKVGRAIRRAS</sequence>
<dbReference type="EMBL" id="NAFI01000157">
    <property type="protein sequence ID" value="OSJ14930.1"/>
    <property type="molecule type" value="Genomic_DNA"/>
</dbReference>
<dbReference type="Gene3D" id="1.20.58.2240">
    <property type="match status" value="1"/>
</dbReference>
<evidence type="ECO:0000259" key="4">
    <source>
        <dbReference type="Pfam" id="PF00370"/>
    </source>
</evidence>
<proteinExistence type="inferred from homology"/>
<dbReference type="Pfam" id="PF02782">
    <property type="entry name" value="FGGY_C"/>
    <property type="match status" value="1"/>
</dbReference>
<dbReference type="SUPFAM" id="SSF53067">
    <property type="entry name" value="Actin-like ATPase domain"/>
    <property type="match status" value="2"/>
</dbReference>
<dbReference type="InterPro" id="IPR018484">
    <property type="entry name" value="FGGY_N"/>
</dbReference>
<evidence type="ECO:0000313" key="6">
    <source>
        <dbReference type="EMBL" id="OSJ14930.1"/>
    </source>
</evidence>
<name>A0A1X3HB85_9BRAD</name>
<dbReference type="GO" id="GO:0005737">
    <property type="term" value="C:cytoplasm"/>
    <property type="evidence" value="ECO:0007669"/>
    <property type="project" value="TreeGrafter"/>
</dbReference>
<dbReference type="GO" id="GO:0019321">
    <property type="term" value="P:pentose metabolic process"/>
    <property type="evidence" value="ECO:0007669"/>
    <property type="project" value="TreeGrafter"/>
</dbReference>
<keyword evidence="2" id="KW-0808">Transferase</keyword>